<proteinExistence type="predicted"/>
<feature type="chain" id="PRO_5046952160" evidence="1">
    <location>
        <begin position="23"/>
        <end position="481"/>
    </location>
</feature>
<keyword evidence="1" id="KW-0732">Signal</keyword>
<evidence type="ECO:0000256" key="1">
    <source>
        <dbReference type="SAM" id="SignalP"/>
    </source>
</evidence>
<reference evidence="3" key="1">
    <citation type="journal article" date="2019" name="Int. J. Syst. Evol. Microbiol.">
        <title>The Global Catalogue of Microorganisms (GCM) 10K type strain sequencing project: providing services to taxonomists for standard genome sequencing and annotation.</title>
        <authorList>
            <consortium name="The Broad Institute Genomics Platform"/>
            <consortium name="The Broad Institute Genome Sequencing Center for Infectious Disease"/>
            <person name="Wu L."/>
            <person name="Ma J."/>
        </authorList>
    </citation>
    <scope>NUCLEOTIDE SEQUENCE [LARGE SCALE GENOMIC DNA]</scope>
    <source>
        <strain evidence="3">KCTC 42423</strain>
    </source>
</reference>
<keyword evidence="2" id="KW-0449">Lipoprotein</keyword>
<comment type="caution">
    <text evidence="2">The sequence shown here is derived from an EMBL/GenBank/DDBJ whole genome shotgun (WGS) entry which is preliminary data.</text>
</comment>
<dbReference type="PROSITE" id="PS51257">
    <property type="entry name" value="PROKAR_LIPOPROTEIN"/>
    <property type="match status" value="1"/>
</dbReference>
<dbReference type="RefSeq" id="WP_378253366.1">
    <property type="nucleotide sequence ID" value="NZ_JBHSJV010000001.1"/>
</dbReference>
<evidence type="ECO:0000313" key="3">
    <source>
        <dbReference type="Proteomes" id="UP001597459"/>
    </source>
</evidence>
<dbReference type="EMBL" id="JBHULX010000022">
    <property type="protein sequence ID" value="MFD2591646.1"/>
    <property type="molecule type" value="Genomic_DNA"/>
</dbReference>
<dbReference type="InterPro" id="IPR041662">
    <property type="entry name" value="SusD-like_2"/>
</dbReference>
<organism evidence="2 3">
    <name type="scientific">Aquimarina hainanensis</name>
    <dbReference type="NCBI Taxonomy" id="1578017"/>
    <lineage>
        <taxon>Bacteria</taxon>
        <taxon>Pseudomonadati</taxon>
        <taxon>Bacteroidota</taxon>
        <taxon>Flavobacteriia</taxon>
        <taxon>Flavobacteriales</taxon>
        <taxon>Flavobacteriaceae</taxon>
        <taxon>Aquimarina</taxon>
    </lineage>
</organism>
<evidence type="ECO:0000313" key="2">
    <source>
        <dbReference type="EMBL" id="MFD2591646.1"/>
    </source>
</evidence>
<dbReference type="SUPFAM" id="SSF48452">
    <property type="entry name" value="TPR-like"/>
    <property type="match status" value="1"/>
</dbReference>
<dbReference type="InterPro" id="IPR011990">
    <property type="entry name" value="TPR-like_helical_dom_sf"/>
</dbReference>
<dbReference type="Gene3D" id="1.25.40.390">
    <property type="match status" value="1"/>
</dbReference>
<accession>A0ABW5N9Z6</accession>
<dbReference type="Proteomes" id="UP001597459">
    <property type="component" value="Unassembled WGS sequence"/>
</dbReference>
<feature type="signal peptide" evidence="1">
    <location>
        <begin position="1"/>
        <end position="22"/>
    </location>
</feature>
<gene>
    <name evidence="2" type="ORF">ACFSTE_12480</name>
</gene>
<dbReference type="Pfam" id="PF12771">
    <property type="entry name" value="SusD-like_2"/>
    <property type="match status" value="1"/>
</dbReference>
<sequence length="481" mass="53943">MKNTKSILVASFVFIICFFSSCETTDFGDTNTNPNQPSNAVTSGLLTEAQKYLGNNYSTATVPNLYVQYLSNGDYPDESRYLGFNFSYDTEYQDVLVNLNEIIKVCTDETTKENASVYGGLNNQIAVSKILRSYIFVTIADRWGYAPYTEALKGTENLFPKYESVETIYKGSFEEIDEALSLINSEAGPVGDILFNGNMDNWKKLANSLKVIMSIRISKQVPGTTEYAALQYKKSIENAISGNNENIIYTFLEEDSNDNPWQDRFESRKDYCMAETFVNAMIGNGNPETPQDPRLDKYSDKPVNTPTKHAGGVYGEQNDTSDFSSITSNIIKNSKAPSFLFTYSQMLFAKAEAVELGWDAGSSEQLTKDAIKASMEQWEVNNTDITTYINTITYDGLKTIAYEKWVALFLQGHESWAEWRRYESLGVAPTLKIITNAINGNGIPRRHAYPGTAPSLNKENYDNAVKAQGKDDLDTNLWWAL</sequence>
<protein>
    <submittedName>
        <fullName evidence="2">SusD/RagB family nutrient-binding outer membrane lipoprotein</fullName>
    </submittedName>
</protein>
<name>A0ABW5N9Z6_9FLAO</name>
<keyword evidence="3" id="KW-1185">Reference proteome</keyword>